<feature type="compositionally biased region" description="Basic residues" evidence="1">
    <location>
        <begin position="22"/>
        <end position="41"/>
    </location>
</feature>
<name>A0A382QWL5_9ZZZZ</name>
<sequence length="41" mass="4881">MVQQPDKIKKVTSIGHSVRSMPKNKKKRVSWKRYKGQGKRR</sequence>
<protein>
    <submittedName>
        <fullName evidence="2">Uncharacterized protein</fullName>
    </submittedName>
</protein>
<gene>
    <name evidence="2" type="ORF">METZ01_LOCUS341575</name>
</gene>
<dbReference type="EMBL" id="UINC01116757">
    <property type="protein sequence ID" value="SVC88721.1"/>
    <property type="molecule type" value="Genomic_DNA"/>
</dbReference>
<organism evidence="2">
    <name type="scientific">marine metagenome</name>
    <dbReference type="NCBI Taxonomy" id="408172"/>
    <lineage>
        <taxon>unclassified sequences</taxon>
        <taxon>metagenomes</taxon>
        <taxon>ecological metagenomes</taxon>
    </lineage>
</organism>
<evidence type="ECO:0000313" key="2">
    <source>
        <dbReference type="EMBL" id="SVC88721.1"/>
    </source>
</evidence>
<reference evidence="2" key="1">
    <citation type="submission" date="2018-05" db="EMBL/GenBank/DDBJ databases">
        <authorList>
            <person name="Lanie J.A."/>
            <person name="Ng W.-L."/>
            <person name="Kazmierczak K.M."/>
            <person name="Andrzejewski T.M."/>
            <person name="Davidsen T.M."/>
            <person name="Wayne K.J."/>
            <person name="Tettelin H."/>
            <person name="Glass J.I."/>
            <person name="Rusch D."/>
            <person name="Podicherti R."/>
            <person name="Tsui H.-C.T."/>
            <person name="Winkler M.E."/>
        </authorList>
    </citation>
    <scope>NUCLEOTIDE SEQUENCE</scope>
</reference>
<evidence type="ECO:0000256" key="1">
    <source>
        <dbReference type="SAM" id="MobiDB-lite"/>
    </source>
</evidence>
<feature type="region of interest" description="Disordered" evidence="1">
    <location>
        <begin position="1"/>
        <end position="41"/>
    </location>
</feature>
<dbReference type="AlphaFoldDB" id="A0A382QWL5"/>
<proteinExistence type="predicted"/>
<accession>A0A382QWL5</accession>